<protein>
    <recommendedName>
        <fullName evidence="1">Transposable element P transposase-like GTP-binding insertion domain-containing protein</fullName>
    </recommendedName>
</protein>
<name>A0A4Y2CGA4_ARAVE</name>
<gene>
    <name evidence="2" type="ORF">AVEN_52057_1</name>
</gene>
<proteinExistence type="predicted"/>
<evidence type="ECO:0000313" key="3">
    <source>
        <dbReference type="Proteomes" id="UP000499080"/>
    </source>
</evidence>
<dbReference type="OrthoDB" id="8120989at2759"/>
<comment type="caution">
    <text evidence="2">The sequence shown here is derived from an EMBL/GenBank/DDBJ whole genome shotgun (WGS) entry which is preliminary data.</text>
</comment>
<dbReference type="AlphaFoldDB" id="A0A4Y2CGA4"/>
<organism evidence="2 3">
    <name type="scientific">Araneus ventricosus</name>
    <name type="common">Orbweaver spider</name>
    <name type="synonym">Epeira ventricosa</name>
    <dbReference type="NCBI Taxonomy" id="182803"/>
    <lineage>
        <taxon>Eukaryota</taxon>
        <taxon>Metazoa</taxon>
        <taxon>Ecdysozoa</taxon>
        <taxon>Arthropoda</taxon>
        <taxon>Chelicerata</taxon>
        <taxon>Arachnida</taxon>
        <taxon>Araneae</taxon>
        <taxon>Araneomorphae</taxon>
        <taxon>Entelegynae</taxon>
        <taxon>Araneoidea</taxon>
        <taxon>Araneidae</taxon>
        <taxon>Araneus</taxon>
    </lineage>
</organism>
<dbReference type="Proteomes" id="UP000499080">
    <property type="component" value="Unassembled WGS sequence"/>
</dbReference>
<accession>A0A4Y2CGA4</accession>
<sequence length="88" mass="10086">MNMKLEAQVLNHSVASTLNLYVAARKIESNEIDTARFIKEMDKLFDIVNSSTLNHQKKELCAVTKNSCHVDILKEMVSCQPRYQTRNS</sequence>
<dbReference type="InterPro" id="IPR048366">
    <property type="entry name" value="TNP-like_GBD"/>
</dbReference>
<keyword evidence="3" id="KW-1185">Reference proteome</keyword>
<reference evidence="2 3" key="1">
    <citation type="journal article" date="2019" name="Sci. Rep.">
        <title>Orb-weaving spider Araneus ventricosus genome elucidates the spidroin gene catalogue.</title>
        <authorList>
            <person name="Kono N."/>
            <person name="Nakamura H."/>
            <person name="Ohtoshi R."/>
            <person name="Moran D.A.P."/>
            <person name="Shinohara A."/>
            <person name="Yoshida Y."/>
            <person name="Fujiwara M."/>
            <person name="Mori M."/>
            <person name="Tomita M."/>
            <person name="Arakawa K."/>
        </authorList>
    </citation>
    <scope>NUCLEOTIDE SEQUENCE [LARGE SCALE GENOMIC DNA]</scope>
</reference>
<evidence type="ECO:0000313" key="2">
    <source>
        <dbReference type="EMBL" id="GBM02886.1"/>
    </source>
</evidence>
<evidence type="ECO:0000259" key="1">
    <source>
        <dbReference type="Pfam" id="PF21788"/>
    </source>
</evidence>
<feature type="domain" description="Transposable element P transposase-like GTP-binding insertion" evidence="1">
    <location>
        <begin position="1"/>
        <end position="56"/>
    </location>
</feature>
<dbReference type="Pfam" id="PF21788">
    <property type="entry name" value="TNP-like_GBD"/>
    <property type="match status" value="1"/>
</dbReference>
<dbReference type="EMBL" id="BGPR01000184">
    <property type="protein sequence ID" value="GBM02886.1"/>
    <property type="molecule type" value="Genomic_DNA"/>
</dbReference>